<reference evidence="1" key="1">
    <citation type="journal article" date="2021" name="Proc. Natl. Acad. Sci. U.S.A.">
        <title>A Catalog of Tens of Thousands of Viruses from Human Metagenomes Reveals Hidden Associations with Chronic Diseases.</title>
        <authorList>
            <person name="Tisza M.J."/>
            <person name="Buck C.B."/>
        </authorList>
    </citation>
    <scope>NUCLEOTIDE SEQUENCE</scope>
    <source>
        <strain evidence="1">CtoNj20</strain>
    </source>
</reference>
<proteinExistence type="predicted"/>
<accession>A0A8D9UH02</accession>
<protein>
    <submittedName>
        <fullName evidence="1">Uncharacterized protein</fullName>
    </submittedName>
</protein>
<organism evidence="1">
    <name type="scientific">Siphoviridae sp. ctoNj20</name>
    <dbReference type="NCBI Taxonomy" id="2826085"/>
    <lineage>
        <taxon>Viruses</taxon>
        <taxon>Duplodnaviria</taxon>
        <taxon>Heunggongvirae</taxon>
        <taxon>Uroviricota</taxon>
        <taxon>Caudoviricetes</taxon>
    </lineage>
</organism>
<evidence type="ECO:0000313" key="1">
    <source>
        <dbReference type="EMBL" id="DAD55407.1"/>
    </source>
</evidence>
<dbReference type="EMBL" id="BK014724">
    <property type="protein sequence ID" value="DAD55407.1"/>
    <property type="molecule type" value="Genomic_DNA"/>
</dbReference>
<sequence>MASELIEKIKVFYFLTRGLAVRESAECCPRHRDRGVG</sequence>
<name>A0A8D9UH02_9CAUD</name>